<evidence type="ECO:0000313" key="5">
    <source>
        <dbReference type="Proteomes" id="UP000786693"/>
    </source>
</evidence>
<reference evidence="4 5" key="1">
    <citation type="submission" date="2021-05" db="EMBL/GenBank/DDBJ databases">
        <title>Bacteria Genome sequencing.</title>
        <authorList>
            <person name="Takabe Y."/>
            <person name="Nakajima Y."/>
            <person name="Suzuki S."/>
            <person name="Shiozaki T."/>
        </authorList>
    </citation>
    <scope>NUCLEOTIDE SEQUENCE [LARGE SCALE GENOMIC DNA]</scope>
    <source>
        <strain evidence="4 5">AI_62</strain>
    </source>
</reference>
<evidence type="ECO:0000259" key="3">
    <source>
        <dbReference type="Pfam" id="PF06119"/>
    </source>
</evidence>
<keyword evidence="5" id="KW-1185">Reference proteome</keyword>
<dbReference type="InterPro" id="IPR003886">
    <property type="entry name" value="NIDO_dom"/>
</dbReference>
<protein>
    <recommendedName>
        <fullName evidence="3">NIDO domain-containing protein</fullName>
    </recommendedName>
</protein>
<dbReference type="Pfam" id="PF06119">
    <property type="entry name" value="NIDO"/>
    <property type="match status" value="1"/>
</dbReference>
<feature type="domain" description="NIDO" evidence="3">
    <location>
        <begin position="48"/>
        <end position="197"/>
    </location>
</feature>
<evidence type="ECO:0000256" key="1">
    <source>
        <dbReference type="ARBA" id="ARBA00023157"/>
    </source>
</evidence>
<evidence type="ECO:0000256" key="2">
    <source>
        <dbReference type="SAM" id="MobiDB-lite"/>
    </source>
</evidence>
<organism evidence="4 5">
    <name type="scientific">Jannaschia pagri</name>
    <dbReference type="NCBI Taxonomy" id="2829797"/>
    <lineage>
        <taxon>Bacteria</taxon>
        <taxon>Pseudomonadati</taxon>
        <taxon>Pseudomonadota</taxon>
        <taxon>Alphaproteobacteria</taxon>
        <taxon>Rhodobacterales</taxon>
        <taxon>Roseobacteraceae</taxon>
        <taxon>Jannaschia</taxon>
    </lineage>
</organism>
<evidence type="ECO:0000313" key="4">
    <source>
        <dbReference type="EMBL" id="GIT93463.1"/>
    </source>
</evidence>
<proteinExistence type="predicted"/>
<dbReference type="EMBL" id="BPFH01000001">
    <property type="protein sequence ID" value="GIT93463.1"/>
    <property type="molecule type" value="Genomic_DNA"/>
</dbReference>
<accession>A0ABQ4NGA1</accession>
<name>A0ABQ4NGA1_9RHOB</name>
<dbReference type="PANTHER" id="PTHR13802:SF52">
    <property type="entry name" value="MUCIN-4"/>
    <property type="match status" value="1"/>
</dbReference>
<feature type="region of interest" description="Disordered" evidence="2">
    <location>
        <begin position="1"/>
        <end position="28"/>
    </location>
</feature>
<feature type="compositionally biased region" description="Gly residues" evidence="2">
    <location>
        <begin position="9"/>
        <end position="19"/>
    </location>
</feature>
<dbReference type="RefSeq" id="WP_220747003.1">
    <property type="nucleotide sequence ID" value="NZ_BPFH01000001.1"/>
</dbReference>
<keyword evidence="1" id="KW-1015">Disulfide bond</keyword>
<gene>
    <name evidence="4" type="ORF">JANAI62_00860</name>
</gene>
<comment type="caution">
    <text evidence="4">The sequence shown here is derived from an EMBL/GenBank/DDBJ whole genome shotgun (WGS) entry which is preliminary data.</text>
</comment>
<dbReference type="Proteomes" id="UP000786693">
    <property type="component" value="Unassembled WGS sequence"/>
</dbReference>
<sequence length="566" mass="60564">MDLINTLGGPVGFGEQRGPGGDDDSSGPIDLTSVFPNGLDFFGRRYETIFINSNGNLTFDASFTEYNPRDIRTLDVAGLYPFWTDIDVSREAVGVSPGGTSRGTNQIWYDLDPQAGAFTVTWDDVRPYTEVTRGETNAFQIRLTAVPGSDGAFRVELRYEDIQWTYGIGEADTDTARIGFTVGDGAFFVELEASNQGDLLRALPDLPVPAFEFGPDGVVAVPTPGLINGTQGADELVGTDEADFFTRSGGADTIRPGLGADTMALGQGEMVIIGTPEDLFGDRLIGATWDDMLFVEGVSLTPDQISLDRDLGEVIFDLDGDGISDGSIDIGGPVRGLRGAFVTAVTDAGTAVGYVRLADGPISGMPVENPARFDATPIVDAFLTGDGNTDFRIRLSSNSEPPSDTALGVYEITPEGQILDVRILSPEVQPKITVNDRGEPRIPPDPRVNDVEEGHQLGLFLFRQDNGEELTQAQMDSFDFVGLNGDPADLEDRNYIFAAIDGEILPGVLTHAHPDVLNQDLQQHAIYSADPDVGGVLLSMDLGMFGGNGDFAEAIYSIERVAADVL</sequence>
<dbReference type="PANTHER" id="PTHR13802">
    <property type="entry name" value="MUCIN 4-RELATED"/>
    <property type="match status" value="1"/>
</dbReference>
<dbReference type="InterPro" id="IPR051495">
    <property type="entry name" value="Epithelial_Barrier/Signaling"/>
</dbReference>